<name>A0A0F9XWW2_9ZZZZ</name>
<gene>
    <name evidence="2" type="ORF">LCGC14_0165270</name>
</gene>
<evidence type="ECO:0000313" key="2">
    <source>
        <dbReference type="EMBL" id="KKN96883.1"/>
    </source>
</evidence>
<accession>A0A0F9XWW2</accession>
<feature type="domain" description="SWIM-type" evidence="1">
    <location>
        <begin position="95"/>
        <end position="160"/>
    </location>
</feature>
<dbReference type="AlphaFoldDB" id="A0A0F9XWW2"/>
<reference evidence="2" key="1">
    <citation type="journal article" date="2015" name="Nature">
        <title>Complex archaea that bridge the gap between prokaryotes and eukaryotes.</title>
        <authorList>
            <person name="Spang A."/>
            <person name="Saw J.H."/>
            <person name="Jorgensen S.L."/>
            <person name="Zaremba-Niedzwiedzka K."/>
            <person name="Martijn J."/>
            <person name="Lind A.E."/>
            <person name="van Eijk R."/>
            <person name="Schleper C."/>
            <person name="Guy L."/>
            <person name="Ettema T.J."/>
        </authorList>
    </citation>
    <scope>NUCLEOTIDE SEQUENCE</scope>
</reference>
<dbReference type="GO" id="GO:0008270">
    <property type="term" value="F:zinc ion binding"/>
    <property type="evidence" value="ECO:0007669"/>
    <property type="project" value="InterPro"/>
</dbReference>
<comment type="caution">
    <text evidence="2">The sequence shown here is derived from an EMBL/GenBank/DDBJ whole genome shotgun (WGS) entry which is preliminary data.</text>
</comment>
<organism evidence="2">
    <name type="scientific">marine sediment metagenome</name>
    <dbReference type="NCBI Taxonomy" id="412755"/>
    <lineage>
        <taxon>unclassified sequences</taxon>
        <taxon>metagenomes</taxon>
        <taxon>ecological metagenomes</taxon>
    </lineage>
</organism>
<sequence>MNALRGSVERALRAALNEETYQSILRGVDPDFIHHAQHAAAIRKLGGTKYEGTEFDRIMFTTPSETGQGRYRWNQTIVLQDLPEALESEGLTLPQKVNLAVSGDLKVHCDCPAFQYWGYNYVLTQLDTSGGNEKRFPGIRNPRLRGTICKHLDASLRALPFWINNIASELKRAGYGAKPRPTVTAEV</sequence>
<dbReference type="PROSITE" id="PS50966">
    <property type="entry name" value="ZF_SWIM"/>
    <property type="match status" value="1"/>
</dbReference>
<proteinExistence type="predicted"/>
<evidence type="ECO:0000259" key="1">
    <source>
        <dbReference type="PROSITE" id="PS50966"/>
    </source>
</evidence>
<protein>
    <recommendedName>
        <fullName evidence="1">SWIM-type domain-containing protein</fullName>
    </recommendedName>
</protein>
<dbReference type="EMBL" id="LAZR01000062">
    <property type="protein sequence ID" value="KKN96883.1"/>
    <property type="molecule type" value="Genomic_DNA"/>
</dbReference>
<dbReference type="InterPro" id="IPR007527">
    <property type="entry name" value="Znf_SWIM"/>
</dbReference>